<feature type="region of interest" description="Disordered" evidence="1">
    <location>
        <begin position="1"/>
        <end position="26"/>
    </location>
</feature>
<feature type="transmembrane region" description="Helical" evidence="2">
    <location>
        <begin position="223"/>
        <end position="244"/>
    </location>
</feature>
<dbReference type="Proteomes" id="UP000018542">
    <property type="component" value="Chromosome"/>
</dbReference>
<dbReference type="STRING" id="1029756.W911_11785"/>
<evidence type="ECO:0000313" key="4">
    <source>
        <dbReference type="Proteomes" id="UP000018542"/>
    </source>
</evidence>
<sequence>MNQRRSRKTKREQQPGYTPPRTFPRPKELPPPNVFFVALIAIVGALGVMSVYGVGYILYDIWTIAAKENLVRTLPDVRGVAPGEMAILDGRISASEPARYKEFVAYIRERQRGGGVRSISWIEVIDQAKPLIEVEAGSRTYKLANETYTFDRLLPDWTDAMRIDEGPTATRSAITIQGIVTQSPVMAIGRLVSAAGGGLGFHADSIVALSRAEYADRLERQRLFNWSFAGVLALLGPLLIHLCWQGVRRIMGW</sequence>
<evidence type="ECO:0000313" key="3">
    <source>
        <dbReference type="EMBL" id="AHB50233.1"/>
    </source>
</evidence>
<dbReference type="AlphaFoldDB" id="V5SI66"/>
<keyword evidence="2" id="KW-0812">Transmembrane</keyword>
<dbReference type="RefSeq" id="WP_023787699.1">
    <property type="nucleotide sequence ID" value="NC_022997.1"/>
</dbReference>
<dbReference type="PATRIC" id="fig|1029756.8.peg.2447"/>
<evidence type="ECO:0000256" key="2">
    <source>
        <dbReference type="SAM" id="Phobius"/>
    </source>
</evidence>
<protein>
    <submittedName>
        <fullName evidence="3">Uncharacterized protein</fullName>
    </submittedName>
</protein>
<dbReference type="OrthoDB" id="159585at2"/>
<accession>V5SI66</accession>
<dbReference type="EMBL" id="CP006912">
    <property type="protein sequence ID" value="AHB50233.1"/>
    <property type="molecule type" value="Genomic_DNA"/>
</dbReference>
<feature type="transmembrane region" description="Helical" evidence="2">
    <location>
        <begin position="34"/>
        <end position="59"/>
    </location>
</feature>
<keyword evidence="4" id="KW-1185">Reference proteome</keyword>
<proteinExistence type="predicted"/>
<feature type="compositionally biased region" description="Basic residues" evidence="1">
    <location>
        <begin position="1"/>
        <end position="10"/>
    </location>
</feature>
<dbReference type="HOGENOM" id="CLU_1097432_0_0_5"/>
<organism evidence="3 4">
    <name type="scientific">Hyphomicrobium nitrativorans NL23</name>
    <dbReference type="NCBI Taxonomy" id="1029756"/>
    <lineage>
        <taxon>Bacteria</taxon>
        <taxon>Pseudomonadati</taxon>
        <taxon>Pseudomonadota</taxon>
        <taxon>Alphaproteobacteria</taxon>
        <taxon>Hyphomicrobiales</taxon>
        <taxon>Hyphomicrobiaceae</taxon>
        <taxon>Hyphomicrobium</taxon>
    </lineage>
</organism>
<gene>
    <name evidence="3" type="ORF">W911_11785</name>
</gene>
<dbReference type="KEGG" id="hni:W911_11785"/>
<name>V5SI66_9HYPH</name>
<reference evidence="3 4" key="1">
    <citation type="journal article" date="2014" name="Genome Announc.">
        <title>Complete Genome Sequence of Hyphomicrobium nitrativorans Strain NL23, a Denitrifying Bacterium Isolated from Biofilm of a Methanol-Fed Denitrification System Treating Seawater at the Montreal Biodome.</title>
        <authorList>
            <person name="Martineau C."/>
            <person name="Villeneuve C."/>
            <person name="Mauffrey F."/>
            <person name="Villemur R."/>
        </authorList>
    </citation>
    <scope>NUCLEOTIDE SEQUENCE [LARGE SCALE GENOMIC DNA]</scope>
    <source>
        <strain evidence="3">NL23</strain>
    </source>
</reference>
<keyword evidence="2" id="KW-1133">Transmembrane helix</keyword>
<evidence type="ECO:0000256" key="1">
    <source>
        <dbReference type="SAM" id="MobiDB-lite"/>
    </source>
</evidence>
<keyword evidence="2" id="KW-0472">Membrane</keyword>
<feature type="compositionally biased region" description="Pro residues" evidence="1">
    <location>
        <begin position="17"/>
        <end position="26"/>
    </location>
</feature>